<accession>A0A0F9BX85</accession>
<dbReference type="GO" id="GO:0004325">
    <property type="term" value="F:ferrochelatase activity"/>
    <property type="evidence" value="ECO:0007669"/>
    <property type="project" value="InterPro"/>
</dbReference>
<dbReference type="EMBL" id="LAZR01047114">
    <property type="protein sequence ID" value="KKK94979.1"/>
    <property type="molecule type" value="Genomic_DNA"/>
</dbReference>
<comment type="caution">
    <text evidence="1">The sequence shown here is derived from an EMBL/GenBank/DDBJ whole genome shotgun (WGS) entry which is preliminary data.</text>
</comment>
<dbReference type="Pfam" id="PF00762">
    <property type="entry name" value="Ferrochelatase"/>
    <property type="match status" value="1"/>
</dbReference>
<dbReference type="CDD" id="cd03411">
    <property type="entry name" value="Ferrochelatase_N"/>
    <property type="match status" value="1"/>
</dbReference>
<dbReference type="InterPro" id="IPR033659">
    <property type="entry name" value="Ferrochelatase_N"/>
</dbReference>
<evidence type="ECO:0000313" key="1">
    <source>
        <dbReference type="EMBL" id="KKK94979.1"/>
    </source>
</evidence>
<feature type="non-terminal residue" evidence="1">
    <location>
        <position position="189"/>
    </location>
</feature>
<dbReference type="SUPFAM" id="SSF53800">
    <property type="entry name" value="Chelatase"/>
    <property type="match status" value="1"/>
</dbReference>
<gene>
    <name evidence="1" type="ORF">LCGC14_2677420</name>
</gene>
<dbReference type="Gene3D" id="3.40.50.1400">
    <property type="match status" value="1"/>
</dbReference>
<proteinExistence type="predicted"/>
<sequence length="189" mass="20672">MSSEGHTAVVLLNLGGPDSLEAVRPFLYNLFSDRMIIRLGPPFMQKPLAWWIARKRAPISRGYYEQIGGASPLGVITKGQAAALETRMREHGDFRVHVGMRYWKPSIEDTLKEAMASGASRVLAFSLYPQYSIATTGSSEASFHKAAKRLGLNCVAAVPPWPTHSLYIDALADLLGRAIEKAEREGATG</sequence>
<dbReference type="NCBIfam" id="TIGR00109">
    <property type="entry name" value="hemH"/>
    <property type="match status" value="1"/>
</dbReference>
<dbReference type="AlphaFoldDB" id="A0A0F9BX85"/>
<dbReference type="PANTHER" id="PTHR11108:SF1">
    <property type="entry name" value="FERROCHELATASE, MITOCHONDRIAL"/>
    <property type="match status" value="1"/>
</dbReference>
<dbReference type="PANTHER" id="PTHR11108">
    <property type="entry name" value="FERROCHELATASE"/>
    <property type="match status" value="1"/>
</dbReference>
<protein>
    <recommendedName>
        <fullName evidence="2">Ferrochelatase</fullName>
    </recommendedName>
</protein>
<dbReference type="GO" id="GO:0006783">
    <property type="term" value="P:heme biosynthetic process"/>
    <property type="evidence" value="ECO:0007669"/>
    <property type="project" value="InterPro"/>
</dbReference>
<reference evidence="1" key="1">
    <citation type="journal article" date="2015" name="Nature">
        <title>Complex archaea that bridge the gap between prokaryotes and eukaryotes.</title>
        <authorList>
            <person name="Spang A."/>
            <person name="Saw J.H."/>
            <person name="Jorgensen S.L."/>
            <person name="Zaremba-Niedzwiedzka K."/>
            <person name="Martijn J."/>
            <person name="Lind A.E."/>
            <person name="van Eijk R."/>
            <person name="Schleper C."/>
            <person name="Guy L."/>
            <person name="Ettema T.J."/>
        </authorList>
    </citation>
    <scope>NUCLEOTIDE SEQUENCE</scope>
</reference>
<evidence type="ECO:0008006" key="2">
    <source>
        <dbReference type="Google" id="ProtNLM"/>
    </source>
</evidence>
<organism evidence="1">
    <name type="scientific">marine sediment metagenome</name>
    <dbReference type="NCBI Taxonomy" id="412755"/>
    <lineage>
        <taxon>unclassified sequences</taxon>
        <taxon>metagenomes</taxon>
        <taxon>ecological metagenomes</taxon>
    </lineage>
</organism>
<name>A0A0F9BX85_9ZZZZ</name>
<dbReference type="InterPro" id="IPR001015">
    <property type="entry name" value="Ferrochelatase"/>
</dbReference>